<dbReference type="InterPro" id="IPR000571">
    <property type="entry name" value="Znf_CCCH"/>
</dbReference>
<organism evidence="7 8">
    <name type="scientific">Araneus ventricosus</name>
    <name type="common">Orbweaver spider</name>
    <name type="synonym">Epeira ventricosa</name>
    <dbReference type="NCBI Taxonomy" id="182803"/>
    <lineage>
        <taxon>Eukaryota</taxon>
        <taxon>Metazoa</taxon>
        <taxon>Ecdysozoa</taxon>
        <taxon>Arthropoda</taxon>
        <taxon>Chelicerata</taxon>
        <taxon>Arachnida</taxon>
        <taxon>Araneae</taxon>
        <taxon>Araneomorphae</taxon>
        <taxon>Entelegynae</taxon>
        <taxon>Araneoidea</taxon>
        <taxon>Araneidae</taxon>
        <taxon>Araneus</taxon>
    </lineage>
</organism>
<feature type="domain" description="C3H1-type" evidence="6">
    <location>
        <begin position="1018"/>
        <end position="1041"/>
    </location>
</feature>
<dbReference type="SMART" id="SM00356">
    <property type="entry name" value="ZnF_C3H1"/>
    <property type="match status" value="2"/>
</dbReference>
<evidence type="ECO:0000256" key="4">
    <source>
        <dbReference type="PROSITE-ProRule" id="PRU00723"/>
    </source>
</evidence>
<dbReference type="PANTHER" id="PTHR17611">
    <property type="entry name" value="DNA SEGMENT, CHR 5, ERATO DOI 579, EXPRESSED"/>
    <property type="match status" value="1"/>
</dbReference>
<name>A0A4Y2ADU1_ARAVE</name>
<evidence type="ECO:0000256" key="3">
    <source>
        <dbReference type="ARBA" id="ARBA00022833"/>
    </source>
</evidence>
<feature type="domain" description="C3H1-type" evidence="6">
    <location>
        <begin position="1042"/>
        <end position="1069"/>
    </location>
</feature>
<gene>
    <name evidence="7" type="ORF">AVEN_12776_1</name>
</gene>
<dbReference type="GO" id="GO:0008270">
    <property type="term" value="F:zinc ion binding"/>
    <property type="evidence" value="ECO:0007669"/>
    <property type="project" value="UniProtKB-KW"/>
</dbReference>
<dbReference type="EMBL" id="BGPR01000011">
    <property type="protein sequence ID" value="GBL77144.1"/>
    <property type="molecule type" value="Genomic_DNA"/>
</dbReference>
<feature type="region of interest" description="Disordered" evidence="5">
    <location>
        <begin position="1078"/>
        <end position="1114"/>
    </location>
</feature>
<keyword evidence="2 4" id="KW-0863">Zinc-finger</keyword>
<evidence type="ECO:0000256" key="5">
    <source>
        <dbReference type="SAM" id="MobiDB-lite"/>
    </source>
</evidence>
<evidence type="ECO:0000256" key="2">
    <source>
        <dbReference type="ARBA" id="ARBA00022771"/>
    </source>
</evidence>
<feature type="compositionally biased region" description="Polar residues" evidence="5">
    <location>
        <begin position="1079"/>
        <end position="1094"/>
    </location>
</feature>
<evidence type="ECO:0000256" key="1">
    <source>
        <dbReference type="ARBA" id="ARBA00022723"/>
    </source>
</evidence>
<keyword evidence="8" id="KW-1185">Reference proteome</keyword>
<evidence type="ECO:0000313" key="8">
    <source>
        <dbReference type="Proteomes" id="UP000499080"/>
    </source>
</evidence>
<dbReference type="PROSITE" id="PS50103">
    <property type="entry name" value="ZF_C3H1"/>
    <property type="match status" value="2"/>
</dbReference>
<dbReference type="Proteomes" id="UP000499080">
    <property type="component" value="Unassembled WGS sequence"/>
</dbReference>
<protein>
    <recommendedName>
        <fullName evidence="6">C3H1-type domain-containing protein</fullName>
    </recommendedName>
</protein>
<evidence type="ECO:0000259" key="6">
    <source>
        <dbReference type="PROSITE" id="PS50103"/>
    </source>
</evidence>
<keyword evidence="1 4" id="KW-0479">Metal-binding</keyword>
<proteinExistence type="predicted"/>
<dbReference type="InterPro" id="IPR027871">
    <property type="entry name" value="DUF4603"/>
</dbReference>
<sequence>MKRQRLVSSFTPALQEWLEEELENRGVDSVYARSILSLLQQDYVDVEPQECQQPRNHQHRVLYKYGGPENLSYATKSKHQKWKTWGKHILTSASTCRKSAYYDLERLLKKAAVDCLKSASDSFAYDIEELIDEVWIKLKSKSLKGEQEEIALRNRNPLGHSFFIPPSPTDEIEKYFAAFPPLSSKNECAAQTSQHKILKNAWCKKCNMKRKSNVRDEEALNAENRNFHSNKSIQPIIPYRSLKTIKNIFKNSGFKSPWKASCAQHGTVSKRSVTYGAKSFKLTAMIKDPLLSFSNLTSANIHGMPLNKTKLLTLLKNAKVQNVLLFCNEPSISQETLVVKSSVTRKSNELSLCVLQEESSDLTPFHKEINPEDNSKKHATGRITSFQAFSEENSPNDAKGLSDYHGIDIHFRMSPLADLLEYESPCLEPSDDCSAVLQNDYCLETLKYCLSKMASSCSLDNVELCTEPDTGINCLEPENPIVQKENAFTHHKLNSYFVGESEMHSLNSSRALDIQSNLYSQNASFSKQSFNPLDTLDTSHVETSLFFSDTESDKHIESISSSNFESCCSDDEIYYSDDDSNEIFLSENREEFNFSEIPLQQTEQNCLLNQVSEDTLVKTEIQGASVSEPNQYNLIFSVDSEERSVLDSNEFKLEDETEQKLLKTLNLGSDYVNFVNVRSPYKELPFISYSQSESVDKNCVTEQKENSEYFPNILDERKSGLLIEPYSLDEPNGSDKVVASSMSKCTEGAGQKSSEIYDKKWLFYWGDNHNFIARTWQKDFVPVEEKESNEQLFYDAKVSTALCKEIKEEEEELLKGLCSVPAICNTVFGNELCKPKENDLHSSYLPSQIESLANHCEEKTSFYVQVSESRKIAVNQVENYIPVMNNSFTFDSIENNVPDMQCAGDYSVSFENNPFKAANFPDLSAFSNASEGNGSFKDYYMEGGGWSLASDSFTDYYCDNPYERSCSLSELDLEKSNNDYLEFFYQKRQRCTSETDDVEMTGCNEAPNPYKKMKQKPAPRKRPCCFFLQGTCTRSDCKYSHDLSTITCRFWSDGSCFKGSTCPFLHGYSNENDERHFQDNASLRSPSPDLSYSLESEADFPSLSSTKSEEPRVKSEAINVTYVKGSKKKRREK</sequence>
<dbReference type="PANTHER" id="PTHR17611:SF3">
    <property type="entry name" value="DNA SEGMENT, CHR 5, ERATO DOI 579, EXPRESSED"/>
    <property type="match status" value="1"/>
</dbReference>
<evidence type="ECO:0000313" key="7">
    <source>
        <dbReference type="EMBL" id="GBL77144.1"/>
    </source>
</evidence>
<dbReference type="Gene3D" id="4.10.1000.10">
    <property type="entry name" value="Zinc finger, CCCH-type"/>
    <property type="match status" value="1"/>
</dbReference>
<dbReference type="OrthoDB" id="3247158at2759"/>
<dbReference type="AlphaFoldDB" id="A0A4Y2ADU1"/>
<dbReference type="InterPro" id="IPR036855">
    <property type="entry name" value="Znf_CCCH_sf"/>
</dbReference>
<comment type="caution">
    <text evidence="7">The sequence shown here is derived from an EMBL/GenBank/DDBJ whole genome shotgun (WGS) entry which is preliminary data.</text>
</comment>
<accession>A0A4Y2ADU1</accession>
<reference evidence="7 8" key="1">
    <citation type="journal article" date="2019" name="Sci. Rep.">
        <title>Orb-weaving spider Araneus ventricosus genome elucidates the spidroin gene catalogue.</title>
        <authorList>
            <person name="Kono N."/>
            <person name="Nakamura H."/>
            <person name="Ohtoshi R."/>
            <person name="Moran D.A.P."/>
            <person name="Shinohara A."/>
            <person name="Yoshida Y."/>
            <person name="Fujiwara M."/>
            <person name="Mori M."/>
            <person name="Tomita M."/>
            <person name="Arakawa K."/>
        </authorList>
    </citation>
    <scope>NUCLEOTIDE SEQUENCE [LARGE SCALE GENOMIC DNA]</scope>
</reference>
<feature type="zinc finger region" description="C3H1-type" evidence="4">
    <location>
        <begin position="1018"/>
        <end position="1041"/>
    </location>
</feature>
<keyword evidence="3 4" id="KW-0862">Zinc</keyword>
<dbReference type="SUPFAM" id="SSF90229">
    <property type="entry name" value="CCCH zinc finger"/>
    <property type="match status" value="1"/>
</dbReference>
<feature type="zinc finger region" description="C3H1-type" evidence="4">
    <location>
        <begin position="1042"/>
        <end position="1069"/>
    </location>
</feature>